<comment type="caution">
    <text evidence="1">The sequence shown here is derived from an EMBL/GenBank/DDBJ whole genome shotgun (WGS) entry which is preliminary data.</text>
</comment>
<proteinExistence type="predicted"/>
<dbReference type="Proteomes" id="UP000828390">
    <property type="component" value="Unassembled WGS sequence"/>
</dbReference>
<dbReference type="EMBL" id="JAIWYP010000007">
    <property type="protein sequence ID" value="KAH3792533.1"/>
    <property type="molecule type" value="Genomic_DNA"/>
</dbReference>
<evidence type="ECO:0000313" key="2">
    <source>
        <dbReference type="Proteomes" id="UP000828390"/>
    </source>
</evidence>
<accession>A0A9D4F5Y1</accession>
<keyword evidence="2" id="KW-1185">Reference proteome</keyword>
<protein>
    <submittedName>
        <fullName evidence="1">Uncharacterized protein</fullName>
    </submittedName>
</protein>
<organism evidence="1 2">
    <name type="scientific">Dreissena polymorpha</name>
    <name type="common">Zebra mussel</name>
    <name type="synonym">Mytilus polymorpha</name>
    <dbReference type="NCBI Taxonomy" id="45954"/>
    <lineage>
        <taxon>Eukaryota</taxon>
        <taxon>Metazoa</taxon>
        <taxon>Spiralia</taxon>
        <taxon>Lophotrochozoa</taxon>
        <taxon>Mollusca</taxon>
        <taxon>Bivalvia</taxon>
        <taxon>Autobranchia</taxon>
        <taxon>Heteroconchia</taxon>
        <taxon>Euheterodonta</taxon>
        <taxon>Imparidentia</taxon>
        <taxon>Neoheterodontei</taxon>
        <taxon>Myida</taxon>
        <taxon>Dreissenoidea</taxon>
        <taxon>Dreissenidae</taxon>
        <taxon>Dreissena</taxon>
    </lineage>
</organism>
<dbReference type="AlphaFoldDB" id="A0A9D4F5Y1"/>
<sequence>MINNVGTDIKLQSNRELIECLAECTDLGKITSPIGEQKNNVDLNMIVSIQDKSQYRVRTATDKEPCCITGIYEASNGDLVISDCNNRCVKLLNKAYTAIHQVQLSNFRNCGDC</sequence>
<reference evidence="1" key="1">
    <citation type="journal article" date="2019" name="bioRxiv">
        <title>The Genome of the Zebra Mussel, Dreissena polymorpha: A Resource for Invasive Species Research.</title>
        <authorList>
            <person name="McCartney M.A."/>
            <person name="Auch B."/>
            <person name="Kono T."/>
            <person name="Mallez S."/>
            <person name="Zhang Y."/>
            <person name="Obille A."/>
            <person name="Becker A."/>
            <person name="Abrahante J.E."/>
            <person name="Garbe J."/>
            <person name="Badalamenti J.P."/>
            <person name="Herman A."/>
            <person name="Mangelson H."/>
            <person name="Liachko I."/>
            <person name="Sullivan S."/>
            <person name="Sone E.D."/>
            <person name="Koren S."/>
            <person name="Silverstein K.A.T."/>
            <person name="Beckman K.B."/>
            <person name="Gohl D.M."/>
        </authorList>
    </citation>
    <scope>NUCLEOTIDE SEQUENCE</scope>
    <source>
        <strain evidence="1">Duluth1</strain>
        <tissue evidence="1">Whole animal</tissue>
    </source>
</reference>
<reference evidence="1" key="2">
    <citation type="submission" date="2020-11" db="EMBL/GenBank/DDBJ databases">
        <authorList>
            <person name="McCartney M.A."/>
            <person name="Auch B."/>
            <person name="Kono T."/>
            <person name="Mallez S."/>
            <person name="Becker A."/>
            <person name="Gohl D.M."/>
            <person name="Silverstein K.A.T."/>
            <person name="Koren S."/>
            <person name="Bechman K.B."/>
            <person name="Herman A."/>
            <person name="Abrahante J.E."/>
            <person name="Garbe J."/>
        </authorList>
    </citation>
    <scope>NUCLEOTIDE SEQUENCE</scope>
    <source>
        <strain evidence="1">Duluth1</strain>
        <tissue evidence="1">Whole animal</tissue>
    </source>
</reference>
<gene>
    <name evidence="1" type="ORF">DPMN_146030</name>
</gene>
<evidence type="ECO:0000313" key="1">
    <source>
        <dbReference type="EMBL" id="KAH3792533.1"/>
    </source>
</evidence>
<name>A0A9D4F5Y1_DREPO</name>